<evidence type="ECO:0000313" key="7">
    <source>
        <dbReference type="EMBL" id="EFJ38263.1"/>
    </source>
</evidence>
<dbReference type="GO" id="GO:0005829">
    <property type="term" value="C:cytosol"/>
    <property type="evidence" value="ECO:0000318"/>
    <property type="project" value="GO_Central"/>
</dbReference>
<keyword evidence="3" id="KW-0963">Cytoplasm</keyword>
<dbReference type="KEGG" id="smo:SELMODRAFT_437220"/>
<evidence type="ECO:0000256" key="2">
    <source>
        <dbReference type="ARBA" id="ARBA00006133"/>
    </source>
</evidence>
<dbReference type="InterPro" id="IPR057348">
    <property type="entry name" value="TELO2_ARM"/>
</dbReference>
<keyword evidence="8" id="KW-1185">Reference proteome</keyword>
<comment type="similarity">
    <text evidence="2">Belongs to the TEL2 family.</text>
</comment>
<dbReference type="eggNOG" id="KOG4346">
    <property type="taxonomic scope" value="Eukaryota"/>
</dbReference>
<feature type="region of interest" description="Disordered" evidence="4">
    <location>
        <begin position="667"/>
        <end position="687"/>
    </location>
</feature>
<dbReference type="PANTHER" id="PTHR15830">
    <property type="entry name" value="TELOMERE LENGTH REGULATION PROTEIN TEL2 FAMILY MEMBER"/>
    <property type="match status" value="1"/>
</dbReference>
<dbReference type="AlphaFoldDB" id="D8QPD5"/>
<dbReference type="GO" id="GO:0042162">
    <property type="term" value="F:telomeric DNA binding"/>
    <property type="evidence" value="ECO:0000318"/>
    <property type="project" value="GO_Central"/>
</dbReference>
<organism evidence="8">
    <name type="scientific">Selaginella moellendorffii</name>
    <name type="common">Spikemoss</name>
    <dbReference type="NCBI Taxonomy" id="88036"/>
    <lineage>
        <taxon>Eukaryota</taxon>
        <taxon>Viridiplantae</taxon>
        <taxon>Streptophyta</taxon>
        <taxon>Embryophyta</taxon>
        <taxon>Tracheophyta</taxon>
        <taxon>Lycopodiopsida</taxon>
        <taxon>Selaginellales</taxon>
        <taxon>Selaginellaceae</taxon>
        <taxon>Selaginella</taxon>
    </lineage>
</organism>
<dbReference type="Pfam" id="PF10193">
    <property type="entry name" value="Telomere_reg-2"/>
    <property type="match status" value="1"/>
</dbReference>
<feature type="domain" description="TELO2 ARM repeat" evidence="6">
    <location>
        <begin position="247"/>
        <end position="444"/>
    </location>
</feature>
<dbReference type="OMA" id="MAIRIET"/>
<dbReference type="EMBL" id="GL377565">
    <property type="protein sequence ID" value="EFJ38263.1"/>
    <property type="molecule type" value="Genomic_DNA"/>
</dbReference>
<dbReference type="GO" id="GO:0051083">
    <property type="term" value="P:'de novo' cotranslational protein folding"/>
    <property type="evidence" value="ECO:0000318"/>
    <property type="project" value="GO_Central"/>
</dbReference>
<dbReference type="Proteomes" id="UP000001514">
    <property type="component" value="Unassembled WGS sequence"/>
</dbReference>
<dbReference type="STRING" id="88036.D8QPD5"/>
<dbReference type="SUPFAM" id="SSF48371">
    <property type="entry name" value="ARM repeat"/>
    <property type="match status" value="1"/>
</dbReference>
<evidence type="ECO:0000259" key="5">
    <source>
        <dbReference type="Pfam" id="PF10193"/>
    </source>
</evidence>
<dbReference type="GO" id="GO:0051879">
    <property type="term" value="F:Hsp90 protein binding"/>
    <property type="evidence" value="ECO:0000318"/>
    <property type="project" value="GO_Central"/>
</dbReference>
<sequence>MSSSLLALARAIGDLLARRDCAVDDVVAALGVLRSVVFGDRQGSFGLDYTSQCCLCSADSSKIGDIAQLADLCKQRGQGENVLHEPECFGIVAKFLLYKVAPDWIACLTESERSSLFDDFFLAGRPSEVLMALVPALGTEHSLESEFDNVLCIQAERLLIKCFVENPGVRNIAEEFAEAGQPSLQCITQVAQLVSSVPDREGWDGSTDSLAKGKFLFIGELFNKLCRRGHADVVAAKFVSELSHFVQTLKTVPKEITCWQGVVLSMKDFYALERMAEAVLYRLNDCYVTEQDAYFTLHSLFGDPLSHASVRFLLWKVFPLRILNCILSFSVLCKHGEEKNIQKDIARSLAESWAEKNYIQSASNDRQAYVTAALGISIKAMTKEEISGTDSLLKFILDGVSRRLDSPFPLIRRMAKQIALVYSIVINPDNPLLLDDEDNIEDLQNWDVPDYSGKKVLADAPEAGNDGIARQVKAKTTVEVDDPDAVVDLANLGGNEESDSESEASLKPYDMSDDEADLDKAKFPSQLSSCAASLRKGDDPDAIERALDVCENFVRLMPDELENSAADLVQALVYVRCSAADDTVEVKRHRALMALLVCAPLTSAGVLTKELYSVHVDMSQRLMILDVLADAAQELANGAEPKEVTRAAGPWKEVSRPLSGDSLLSWGPTYERELPPRPGQEELGKSRRWGKRSLELQVERLKTGGGESCSYRRNRFAPVATAFMLPVMRDYDKKRSGLDIMGTDFIILARLIMMLGVCMQCLSLQPDSPALGAGLIEMLRSRPIFKHPEPYVRRAVLFAASRVLVALSPSHVAALDASLTEGLEWIREWCLEVASHDPDPDCAKVTYSDTVIVSSKGFYLNPYQRVTVPGFQPRLGDERLLARPDYRKLAARSSEVSSACSKLGCPSR</sequence>
<feature type="compositionally biased region" description="Basic and acidic residues" evidence="4">
    <location>
        <begin position="670"/>
        <end position="685"/>
    </location>
</feature>
<accession>D8QPD5</accession>
<dbReference type="FunCoup" id="D8QPD5">
    <property type="interactions" value="2980"/>
</dbReference>
<dbReference type="PANTHER" id="PTHR15830:SF10">
    <property type="entry name" value="TELOMERE LENGTH REGULATION PROTEIN TEL2 HOMOLOG"/>
    <property type="match status" value="1"/>
</dbReference>
<evidence type="ECO:0000313" key="8">
    <source>
        <dbReference type="Proteomes" id="UP000001514"/>
    </source>
</evidence>
<dbReference type="Gramene" id="EFJ38263">
    <property type="protein sequence ID" value="EFJ38263"/>
    <property type="gene ID" value="SELMODRAFT_437220"/>
</dbReference>
<evidence type="ECO:0000256" key="4">
    <source>
        <dbReference type="SAM" id="MobiDB-lite"/>
    </source>
</evidence>
<proteinExistence type="inferred from homology"/>
<dbReference type="Pfam" id="PF25320">
    <property type="entry name" value="TELO2_ARM"/>
    <property type="match status" value="1"/>
</dbReference>
<dbReference type="Gene3D" id="1.25.40.720">
    <property type="entry name" value="Telomere length regulation protein 2, C-terminal domain"/>
    <property type="match status" value="1"/>
</dbReference>
<name>D8QPD5_SELML</name>
<reference evidence="7 8" key="1">
    <citation type="journal article" date="2011" name="Science">
        <title>The Selaginella genome identifies genetic changes associated with the evolution of vascular plants.</title>
        <authorList>
            <person name="Banks J.A."/>
            <person name="Nishiyama T."/>
            <person name="Hasebe M."/>
            <person name="Bowman J.L."/>
            <person name="Gribskov M."/>
            <person name="dePamphilis C."/>
            <person name="Albert V.A."/>
            <person name="Aono N."/>
            <person name="Aoyama T."/>
            <person name="Ambrose B.A."/>
            <person name="Ashton N.W."/>
            <person name="Axtell M.J."/>
            <person name="Barker E."/>
            <person name="Barker M.S."/>
            <person name="Bennetzen J.L."/>
            <person name="Bonawitz N.D."/>
            <person name="Chapple C."/>
            <person name="Cheng C."/>
            <person name="Correa L.G."/>
            <person name="Dacre M."/>
            <person name="DeBarry J."/>
            <person name="Dreyer I."/>
            <person name="Elias M."/>
            <person name="Engstrom E.M."/>
            <person name="Estelle M."/>
            <person name="Feng L."/>
            <person name="Finet C."/>
            <person name="Floyd S.K."/>
            <person name="Frommer W.B."/>
            <person name="Fujita T."/>
            <person name="Gramzow L."/>
            <person name="Gutensohn M."/>
            <person name="Harholt J."/>
            <person name="Hattori M."/>
            <person name="Heyl A."/>
            <person name="Hirai T."/>
            <person name="Hiwatashi Y."/>
            <person name="Ishikawa M."/>
            <person name="Iwata M."/>
            <person name="Karol K.G."/>
            <person name="Koehler B."/>
            <person name="Kolukisaoglu U."/>
            <person name="Kubo M."/>
            <person name="Kurata T."/>
            <person name="Lalonde S."/>
            <person name="Li K."/>
            <person name="Li Y."/>
            <person name="Litt A."/>
            <person name="Lyons E."/>
            <person name="Manning G."/>
            <person name="Maruyama T."/>
            <person name="Michael T.P."/>
            <person name="Mikami K."/>
            <person name="Miyazaki S."/>
            <person name="Morinaga S."/>
            <person name="Murata T."/>
            <person name="Mueller-Roeber B."/>
            <person name="Nelson D.R."/>
            <person name="Obara M."/>
            <person name="Oguri Y."/>
            <person name="Olmstead R.G."/>
            <person name="Onodera N."/>
            <person name="Petersen B.L."/>
            <person name="Pils B."/>
            <person name="Prigge M."/>
            <person name="Rensing S.A."/>
            <person name="Riano-Pachon D.M."/>
            <person name="Roberts A.W."/>
            <person name="Sato Y."/>
            <person name="Scheller H.V."/>
            <person name="Schulz B."/>
            <person name="Schulz C."/>
            <person name="Shakirov E.V."/>
            <person name="Shibagaki N."/>
            <person name="Shinohara N."/>
            <person name="Shippen D.E."/>
            <person name="Soerensen I."/>
            <person name="Sotooka R."/>
            <person name="Sugimoto N."/>
            <person name="Sugita M."/>
            <person name="Sumikawa N."/>
            <person name="Tanurdzic M."/>
            <person name="Theissen G."/>
            <person name="Ulvskov P."/>
            <person name="Wakazuki S."/>
            <person name="Weng J.K."/>
            <person name="Willats W.W."/>
            <person name="Wipf D."/>
            <person name="Wolf P.G."/>
            <person name="Yang L."/>
            <person name="Zimmer A.D."/>
            <person name="Zhu Q."/>
            <person name="Mitros T."/>
            <person name="Hellsten U."/>
            <person name="Loque D."/>
            <person name="Otillar R."/>
            <person name="Salamov A."/>
            <person name="Schmutz J."/>
            <person name="Shapiro H."/>
            <person name="Lindquist E."/>
            <person name="Lucas S."/>
            <person name="Rokhsar D."/>
            <person name="Grigoriev I.V."/>
        </authorList>
    </citation>
    <scope>NUCLEOTIDE SEQUENCE [LARGE SCALE GENOMIC DNA]</scope>
</reference>
<dbReference type="InterPro" id="IPR051970">
    <property type="entry name" value="TEL2_Regulation"/>
</dbReference>
<protein>
    <submittedName>
        <fullName evidence="7">Uncharacterized protein</fullName>
    </submittedName>
</protein>
<evidence type="ECO:0000259" key="6">
    <source>
        <dbReference type="Pfam" id="PF25320"/>
    </source>
</evidence>
<dbReference type="HOGENOM" id="CLU_001488_1_0_1"/>
<dbReference type="InterPro" id="IPR019337">
    <property type="entry name" value="Telomere_length_regulation_dom"/>
</dbReference>
<gene>
    <name evidence="7" type="ORF">SELMODRAFT_437220</name>
</gene>
<feature type="domain" description="Telomere length regulation protein conserved" evidence="5">
    <location>
        <begin position="524"/>
        <end position="632"/>
    </location>
</feature>
<evidence type="ECO:0000256" key="3">
    <source>
        <dbReference type="ARBA" id="ARBA00022490"/>
    </source>
</evidence>
<comment type="subcellular location">
    <subcellularLocation>
        <location evidence="1">Cytoplasm</location>
    </subcellularLocation>
</comment>
<dbReference type="InterPro" id="IPR038528">
    <property type="entry name" value="TEL2_C_sf"/>
</dbReference>
<dbReference type="InParanoid" id="D8QPD5"/>
<dbReference type="InterPro" id="IPR016024">
    <property type="entry name" value="ARM-type_fold"/>
</dbReference>
<evidence type="ECO:0000256" key="1">
    <source>
        <dbReference type="ARBA" id="ARBA00004496"/>
    </source>
</evidence>